<proteinExistence type="predicted"/>
<gene>
    <name evidence="1" type="ORF">K441DRAFT_647266</name>
</gene>
<organism evidence="1 2">
    <name type="scientific">Cenococcum geophilum 1.58</name>
    <dbReference type="NCBI Taxonomy" id="794803"/>
    <lineage>
        <taxon>Eukaryota</taxon>
        <taxon>Fungi</taxon>
        <taxon>Dikarya</taxon>
        <taxon>Ascomycota</taxon>
        <taxon>Pezizomycotina</taxon>
        <taxon>Dothideomycetes</taxon>
        <taxon>Pleosporomycetidae</taxon>
        <taxon>Gloniales</taxon>
        <taxon>Gloniaceae</taxon>
        <taxon>Cenococcum</taxon>
    </lineage>
</organism>
<evidence type="ECO:0000313" key="2">
    <source>
        <dbReference type="Proteomes" id="UP000250078"/>
    </source>
</evidence>
<name>A0ACC8ENW7_9PEZI</name>
<accession>A0ACC8ENW7</accession>
<evidence type="ECO:0000313" key="1">
    <source>
        <dbReference type="EMBL" id="OCK88055.1"/>
    </source>
</evidence>
<protein>
    <submittedName>
        <fullName evidence="1">Uncharacterized protein</fullName>
    </submittedName>
</protein>
<reference evidence="1 2" key="1">
    <citation type="journal article" date="2016" name="Nat. Commun.">
        <title>Ectomycorrhizal ecology is imprinted in the genome of the dominant symbiotic fungus Cenococcum geophilum.</title>
        <authorList>
            <consortium name="DOE Joint Genome Institute"/>
            <person name="Peter M."/>
            <person name="Kohler A."/>
            <person name="Ohm R.A."/>
            <person name="Kuo A."/>
            <person name="Krutzmann J."/>
            <person name="Morin E."/>
            <person name="Arend M."/>
            <person name="Barry K.W."/>
            <person name="Binder M."/>
            <person name="Choi C."/>
            <person name="Clum A."/>
            <person name="Copeland A."/>
            <person name="Grisel N."/>
            <person name="Haridas S."/>
            <person name="Kipfer T."/>
            <person name="LaButti K."/>
            <person name="Lindquist E."/>
            <person name="Lipzen A."/>
            <person name="Maire R."/>
            <person name="Meier B."/>
            <person name="Mihaltcheva S."/>
            <person name="Molinier V."/>
            <person name="Murat C."/>
            <person name="Poggeler S."/>
            <person name="Quandt C.A."/>
            <person name="Sperisen C."/>
            <person name="Tritt A."/>
            <person name="Tisserant E."/>
            <person name="Crous P.W."/>
            <person name="Henrissat B."/>
            <person name="Nehls U."/>
            <person name="Egli S."/>
            <person name="Spatafora J.W."/>
            <person name="Grigoriev I.V."/>
            <person name="Martin F.M."/>
        </authorList>
    </citation>
    <scope>NUCLEOTIDE SEQUENCE [LARGE SCALE GENOMIC DNA]</scope>
    <source>
        <strain evidence="1 2">1.58</strain>
    </source>
</reference>
<dbReference type="EMBL" id="KV748249">
    <property type="protein sequence ID" value="OCK88055.1"/>
    <property type="molecule type" value="Genomic_DNA"/>
</dbReference>
<sequence>MPNSYGAVTDSSQQEKDRNDITGENAEEAATVSQQLSTVDSIRPHLGRSLDTPANTTHSQIDPFCVPIESRKPPGEGRENGAEQCQPVETGPIAVIDSNVSLLERGHSVDNPRSTPQGLQLARNKGLLSTSDLQSNAPISEPHILQPPPYVKYCEVQSSESPSIKFWVLESIKVLARSRLLLGLRRIEWTCSCGEHLYGDYDNSDPLAIDNLAAALQQYGKSTQQVATTTLAPDCSQPSNNISLSEVLSASQTTSQVSNSSEDAQHNPNDTPDSSITSQRIQYDGVRIAQLPLVPLFFELCVNTSILNVNIGEIALTKYDYANRQHVPVVQTDGELFAKIHSRYYSIRKKWWLPLLYHPVNIRFVQFHIYEGHRVGIFDNTTEQIPPPGEVHALRYHYYKCPLKPLPPMDHRAFLHFFREQGKHASAKQSLFLNRLPKKVGESILVRDDEENLHLGWGVYIIEGLNWPVISWCMFGILLLSFIVSICCALLMKTQESGFGIGQWLVAVLTAALTALCIQLREL</sequence>
<keyword evidence="2" id="KW-1185">Reference proteome</keyword>
<dbReference type="Proteomes" id="UP000250078">
    <property type="component" value="Unassembled WGS sequence"/>
</dbReference>